<evidence type="ECO:0008006" key="4">
    <source>
        <dbReference type="Google" id="ProtNLM"/>
    </source>
</evidence>
<dbReference type="AlphaFoldDB" id="A0A2S6HKS3"/>
<evidence type="ECO:0000313" key="2">
    <source>
        <dbReference type="EMBL" id="PPK78102.1"/>
    </source>
</evidence>
<dbReference type="EMBL" id="PTIZ01000001">
    <property type="protein sequence ID" value="PPK78102.1"/>
    <property type="molecule type" value="Genomic_DNA"/>
</dbReference>
<keyword evidence="1" id="KW-0472">Membrane</keyword>
<keyword evidence="1" id="KW-0812">Transmembrane</keyword>
<keyword evidence="1" id="KW-1133">Transmembrane helix</keyword>
<evidence type="ECO:0000256" key="1">
    <source>
        <dbReference type="SAM" id="Phobius"/>
    </source>
</evidence>
<gene>
    <name evidence="2" type="ORF">B0F87_101484</name>
</gene>
<dbReference type="Proteomes" id="UP000240010">
    <property type="component" value="Unassembled WGS sequence"/>
</dbReference>
<dbReference type="OMA" id="VWSPMIL"/>
<organism evidence="2 3">
    <name type="scientific">Methylobacter tundripaludum</name>
    <dbReference type="NCBI Taxonomy" id="173365"/>
    <lineage>
        <taxon>Bacteria</taxon>
        <taxon>Pseudomonadati</taxon>
        <taxon>Pseudomonadota</taxon>
        <taxon>Gammaproteobacteria</taxon>
        <taxon>Methylococcales</taxon>
        <taxon>Methylococcaceae</taxon>
        <taxon>Methylobacter</taxon>
    </lineage>
</organism>
<dbReference type="Pfam" id="PF10095">
    <property type="entry name" value="DUF2333"/>
    <property type="match status" value="1"/>
</dbReference>
<dbReference type="PIRSF" id="PIRSF029693">
    <property type="entry name" value="UCP029693"/>
    <property type="match status" value="1"/>
</dbReference>
<name>A0A2S6HKS3_9GAMM</name>
<proteinExistence type="predicted"/>
<evidence type="ECO:0000313" key="3">
    <source>
        <dbReference type="Proteomes" id="UP000240010"/>
    </source>
</evidence>
<feature type="transmembrane region" description="Helical" evidence="1">
    <location>
        <begin position="30"/>
        <end position="52"/>
    </location>
</feature>
<dbReference type="InterPro" id="IPR016936">
    <property type="entry name" value="UCP029693"/>
</dbReference>
<protein>
    <recommendedName>
        <fullName evidence="4">DUF2333 family protein</fullName>
    </recommendedName>
</protein>
<reference evidence="2 3" key="1">
    <citation type="submission" date="2018-02" db="EMBL/GenBank/DDBJ databases">
        <title>Subsurface microbial communities from deep shales in Ohio and West Virginia, USA.</title>
        <authorList>
            <person name="Wrighton K."/>
        </authorList>
    </citation>
    <scope>NUCLEOTIDE SEQUENCE [LARGE SCALE GENOMIC DNA]</scope>
    <source>
        <strain evidence="2 3">OWC-DMM</strain>
    </source>
</reference>
<accession>A0A2S6HKS3</accession>
<comment type="caution">
    <text evidence="2">The sequence shown here is derived from an EMBL/GenBank/DDBJ whole genome shotgun (WGS) entry which is preliminary data.</text>
</comment>
<sequence length="356" mass="39857">MFFDPTKKPLYGISKMAANDTLNDIKSKGILWGFGVFTLIVVIILIFLGAWWGREPDQFNVLDEAVKRAEETHATESMPVGYVYTNTLAHIAEVLLHKSGGYITNDVAPPGVFLDNISNWEYGALVMLRDATSALRNHFARDQSQSAEDPDLAIAEPYFYYENDSWALPSTEAEYQKGVEALHKYMERLQKYGGPIKKAQFYSRADNLWQYTEVVIKRLGGLSTRLTANSASGNYGPGLTELEREAADEKGTSVAKVTWLEIDDVFYEARGASWALLHILRAIKHDFEDILLDKRAMRTVDIMIKALENALTPILSPMILNGSGYGLFANYSLSMANYIARCNAAALDLRDIMNRG</sequence>